<dbReference type="SUPFAM" id="SSF52047">
    <property type="entry name" value="RNI-like"/>
    <property type="match status" value="1"/>
</dbReference>
<proteinExistence type="predicted"/>
<protein>
    <submittedName>
        <fullName evidence="2">STM4015 family protein</fullName>
    </submittedName>
</protein>
<sequence>MSISGHMKEWGGLPVYAFPGPGEEPAGPLPEPGSVAWRVSADFWESDEEWPAAFARFAAAVDLTRVRSLIVGTWSECAEGIGEYVLDVLLPAADRMPELRALFLGDMTCEESEISWIEQADVSPVLEAFPLLEEFGVRGGSGLVFPPLRHAALRRLCIETGGLSREVVRTVGACDFPALEDLDIWLGTSWYGADTQPADLEPFMTGARLPALRRLALRNSDIQNEIATALAGAPVVARLRELDLSMGTLGDEGALALLDGQPLTHLRKLDLHHHFISEPVERRIEETLTPHGVEVDLGERQSTRSRRDGRYTAVAE</sequence>
<evidence type="ECO:0000313" key="3">
    <source>
        <dbReference type="Proteomes" id="UP001617351"/>
    </source>
</evidence>
<dbReference type="RefSeq" id="WP_402386688.1">
    <property type="nucleotide sequence ID" value="NZ_JBIUYY010000017.1"/>
</dbReference>
<dbReference type="NCBIfam" id="NF038076">
    <property type="entry name" value="fam_STM4015"/>
    <property type="match status" value="1"/>
</dbReference>
<dbReference type="Pfam" id="PF13516">
    <property type="entry name" value="LRR_6"/>
    <property type="match status" value="1"/>
</dbReference>
<dbReference type="InterPro" id="IPR001611">
    <property type="entry name" value="Leu-rich_rpt"/>
</dbReference>
<evidence type="ECO:0000256" key="1">
    <source>
        <dbReference type="SAM" id="MobiDB-lite"/>
    </source>
</evidence>
<dbReference type="Proteomes" id="UP001617351">
    <property type="component" value="Unassembled WGS sequence"/>
</dbReference>
<feature type="region of interest" description="Disordered" evidence="1">
    <location>
        <begin position="289"/>
        <end position="316"/>
    </location>
</feature>
<gene>
    <name evidence="2" type="ORF">ACIO7M_30495</name>
</gene>
<evidence type="ECO:0000313" key="2">
    <source>
        <dbReference type="EMBL" id="MFJ2825414.1"/>
    </source>
</evidence>
<dbReference type="EMBL" id="JBIUYY010000017">
    <property type="protein sequence ID" value="MFJ2825414.1"/>
    <property type="molecule type" value="Genomic_DNA"/>
</dbReference>
<feature type="compositionally biased region" description="Basic and acidic residues" evidence="1">
    <location>
        <begin position="289"/>
        <end position="310"/>
    </location>
</feature>
<reference evidence="2 3" key="1">
    <citation type="submission" date="2024-10" db="EMBL/GenBank/DDBJ databases">
        <title>The Natural Products Discovery Center: Release of the First 8490 Sequenced Strains for Exploring Actinobacteria Biosynthetic Diversity.</title>
        <authorList>
            <person name="Kalkreuter E."/>
            <person name="Kautsar S.A."/>
            <person name="Yang D."/>
            <person name="Bader C.D."/>
            <person name="Teijaro C.N."/>
            <person name="Fluegel L."/>
            <person name="Davis C.M."/>
            <person name="Simpson J.R."/>
            <person name="Lauterbach L."/>
            <person name="Steele A.D."/>
            <person name="Gui C."/>
            <person name="Meng S."/>
            <person name="Li G."/>
            <person name="Viehrig K."/>
            <person name="Ye F."/>
            <person name="Su P."/>
            <person name="Kiefer A.F."/>
            <person name="Nichols A."/>
            <person name="Cepeda A.J."/>
            <person name="Yan W."/>
            <person name="Fan B."/>
            <person name="Jiang Y."/>
            <person name="Adhikari A."/>
            <person name="Zheng C.-J."/>
            <person name="Schuster L."/>
            <person name="Cowan T.M."/>
            <person name="Smanski M.J."/>
            <person name="Chevrette M.G."/>
            <person name="De Carvalho L.P.S."/>
            <person name="Shen B."/>
        </authorList>
    </citation>
    <scope>NUCLEOTIDE SEQUENCE [LARGE SCALE GENOMIC DNA]</scope>
    <source>
        <strain evidence="2 3">NPDC087220</strain>
    </source>
</reference>
<comment type="caution">
    <text evidence="2">The sequence shown here is derived from an EMBL/GenBank/DDBJ whole genome shotgun (WGS) entry which is preliminary data.</text>
</comment>
<dbReference type="InterPro" id="IPR047722">
    <property type="entry name" value="STM4015-like"/>
</dbReference>
<keyword evidence="3" id="KW-1185">Reference proteome</keyword>
<organism evidence="2 3">
    <name type="scientific">Streptomyces toxytricini</name>
    <name type="common">Actinomyces toxytricini</name>
    <dbReference type="NCBI Taxonomy" id="67369"/>
    <lineage>
        <taxon>Bacteria</taxon>
        <taxon>Bacillati</taxon>
        <taxon>Actinomycetota</taxon>
        <taxon>Actinomycetes</taxon>
        <taxon>Kitasatosporales</taxon>
        <taxon>Streptomycetaceae</taxon>
        <taxon>Streptomyces</taxon>
    </lineage>
</organism>
<accession>A0ABW8EQE4</accession>
<name>A0ABW8EQE4_STRT5</name>
<dbReference type="InterPro" id="IPR032675">
    <property type="entry name" value="LRR_dom_sf"/>
</dbReference>
<dbReference type="Gene3D" id="3.80.10.10">
    <property type="entry name" value="Ribonuclease Inhibitor"/>
    <property type="match status" value="1"/>
</dbReference>